<accession>A0AAP0I3B5</accession>
<dbReference type="AlphaFoldDB" id="A0AAP0I3B5"/>
<gene>
    <name evidence="1" type="ORF">Syun_023186</name>
</gene>
<name>A0AAP0I3B5_9MAGN</name>
<comment type="caution">
    <text evidence="1">The sequence shown here is derived from an EMBL/GenBank/DDBJ whole genome shotgun (WGS) entry which is preliminary data.</text>
</comment>
<proteinExistence type="predicted"/>
<reference evidence="1 2" key="1">
    <citation type="submission" date="2024-01" db="EMBL/GenBank/DDBJ databases">
        <title>Genome assemblies of Stephania.</title>
        <authorList>
            <person name="Yang L."/>
        </authorList>
    </citation>
    <scope>NUCLEOTIDE SEQUENCE [LARGE SCALE GENOMIC DNA]</scope>
    <source>
        <strain evidence="1">YNDBR</strain>
        <tissue evidence="1">Leaf</tissue>
    </source>
</reference>
<keyword evidence="2" id="KW-1185">Reference proteome</keyword>
<organism evidence="1 2">
    <name type="scientific">Stephania yunnanensis</name>
    <dbReference type="NCBI Taxonomy" id="152371"/>
    <lineage>
        <taxon>Eukaryota</taxon>
        <taxon>Viridiplantae</taxon>
        <taxon>Streptophyta</taxon>
        <taxon>Embryophyta</taxon>
        <taxon>Tracheophyta</taxon>
        <taxon>Spermatophyta</taxon>
        <taxon>Magnoliopsida</taxon>
        <taxon>Ranunculales</taxon>
        <taxon>Menispermaceae</taxon>
        <taxon>Menispermoideae</taxon>
        <taxon>Cissampelideae</taxon>
        <taxon>Stephania</taxon>
    </lineage>
</organism>
<evidence type="ECO:0000313" key="2">
    <source>
        <dbReference type="Proteomes" id="UP001420932"/>
    </source>
</evidence>
<dbReference type="EMBL" id="JBBNAF010000010">
    <property type="protein sequence ID" value="KAK9107175.1"/>
    <property type="molecule type" value="Genomic_DNA"/>
</dbReference>
<dbReference type="Proteomes" id="UP001420932">
    <property type="component" value="Unassembled WGS sequence"/>
</dbReference>
<protein>
    <submittedName>
        <fullName evidence="1">Uncharacterized protein</fullName>
    </submittedName>
</protein>
<evidence type="ECO:0000313" key="1">
    <source>
        <dbReference type="EMBL" id="KAK9107175.1"/>
    </source>
</evidence>
<sequence length="81" mass="8915">MLSLCGATLDLDGIPLPKNSQQAMKYGRNTSRNATASGRYSIGLGDDTDAKTFEAEETSGDVFEDLTYDYDAETFVQRNEH</sequence>